<comment type="caution">
    <text evidence="9">The sequence shown here is derived from an EMBL/GenBank/DDBJ whole genome shotgun (WGS) entry which is preliminary data.</text>
</comment>
<name>A0A8S4Q5M7_OWEFU</name>
<dbReference type="EMBL" id="CAIIXF020000012">
    <property type="protein sequence ID" value="CAH1801205.1"/>
    <property type="molecule type" value="Genomic_DNA"/>
</dbReference>
<dbReference type="InterPro" id="IPR050726">
    <property type="entry name" value="mGluR"/>
</dbReference>
<dbReference type="OrthoDB" id="425344at2759"/>
<dbReference type="Gene3D" id="3.40.50.2300">
    <property type="match status" value="2"/>
</dbReference>
<keyword evidence="3" id="KW-1133">Transmembrane helix</keyword>
<keyword evidence="7" id="KW-0732">Signal</keyword>
<comment type="subcellular location">
    <subcellularLocation>
        <location evidence="1">Membrane</location>
        <topology evidence="1">Multi-pass membrane protein</topology>
    </subcellularLocation>
</comment>
<gene>
    <name evidence="9" type="ORF">OFUS_LOCUS25016</name>
</gene>
<accession>A0A8S4Q5M7</accession>
<evidence type="ECO:0000259" key="8">
    <source>
        <dbReference type="Pfam" id="PF01094"/>
    </source>
</evidence>
<evidence type="ECO:0000256" key="3">
    <source>
        <dbReference type="ARBA" id="ARBA00022989"/>
    </source>
</evidence>
<dbReference type="GO" id="GO:0016020">
    <property type="term" value="C:membrane"/>
    <property type="evidence" value="ECO:0007669"/>
    <property type="project" value="UniProtKB-SubCell"/>
</dbReference>
<evidence type="ECO:0000256" key="7">
    <source>
        <dbReference type="SAM" id="SignalP"/>
    </source>
</evidence>
<evidence type="ECO:0000313" key="10">
    <source>
        <dbReference type="Proteomes" id="UP000749559"/>
    </source>
</evidence>
<feature type="signal peptide" evidence="7">
    <location>
        <begin position="1"/>
        <end position="27"/>
    </location>
</feature>
<keyword evidence="2" id="KW-0812">Transmembrane</keyword>
<keyword evidence="10" id="KW-1185">Reference proteome</keyword>
<protein>
    <recommendedName>
        <fullName evidence="8">Receptor ligand binding region domain-containing protein</fullName>
    </recommendedName>
</protein>
<evidence type="ECO:0000256" key="5">
    <source>
        <dbReference type="ARBA" id="ARBA00023170"/>
    </source>
</evidence>
<dbReference type="PANTHER" id="PTHR24060">
    <property type="entry name" value="METABOTROPIC GLUTAMATE RECEPTOR"/>
    <property type="match status" value="1"/>
</dbReference>
<dbReference type="Pfam" id="PF01094">
    <property type="entry name" value="ANF_receptor"/>
    <property type="match status" value="1"/>
</dbReference>
<evidence type="ECO:0000256" key="2">
    <source>
        <dbReference type="ARBA" id="ARBA00022692"/>
    </source>
</evidence>
<dbReference type="InterPro" id="IPR028082">
    <property type="entry name" value="Peripla_BP_I"/>
</dbReference>
<sequence length="541" mass="60205">MEKSIQCFRQILQLLVILVVHVPSSYSQTCQQPLKTSVPGDVIIGALFNMHEKGIGGTECSGVINPSSIQRLEAAMFAVKKLNDANFIRGVKFGLEAFDTCGNKDVALRRAMSYLASRQNLTDSDGDICPADKIFPGVIGPMYGDETKAVGNLLNDANVAQVALGHIPRSIKATGSTYSLSVVPRLDHISEVIISIITAIQWQGVAVVVDMDSNSRYVMDQLMKTAGSRDICIHKTVEVNDLTDDEIEEAVEELSTIVNQGVTGVVMLTNPETTFKLFKMVEQKSKSLSVLTRLQWITPFGFEDSFSYHDIKSTISGIVTIEEYSGELTEFYYKFVGRRPRVHITNPWFKDYWEQQYDCLVNVSCTISHHRNHTAEYHQHQYVSQTVTAVYTYAHALKKAHTDICGANASGLCKDFVNIAPQRLLAYLKTVEFVGLSGQNIKFDEKGDLREVQYRIKNVQTTEKLYEVKLIGSWTPSRGLVLNSTIRMYQDGNEMAMLPPSQCKGLCTCSNSKFDNRRILSDGDVLLAGIFDIHMSGSVGD</sequence>
<proteinExistence type="predicted"/>
<reference evidence="9" key="1">
    <citation type="submission" date="2022-03" db="EMBL/GenBank/DDBJ databases">
        <authorList>
            <person name="Martin C."/>
        </authorList>
    </citation>
    <scope>NUCLEOTIDE SEQUENCE</scope>
</reference>
<dbReference type="InterPro" id="IPR001828">
    <property type="entry name" value="ANF_lig-bd_rcpt"/>
</dbReference>
<feature type="chain" id="PRO_5035847718" description="Receptor ligand binding region domain-containing protein" evidence="7">
    <location>
        <begin position="28"/>
        <end position="541"/>
    </location>
</feature>
<evidence type="ECO:0000256" key="6">
    <source>
        <dbReference type="ARBA" id="ARBA00023180"/>
    </source>
</evidence>
<dbReference type="SUPFAM" id="SSF53822">
    <property type="entry name" value="Periplasmic binding protein-like I"/>
    <property type="match status" value="1"/>
</dbReference>
<keyword evidence="6" id="KW-0325">Glycoprotein</keyword>
<evidence type="ECO:0000256" key="4">
    <source>
        <dbReference type="ARBA" id="ARBA00023136"/>
    </source>
</evidence>
<evidence type="ECO:0000256" key="1">
    <source>
        <dbReference type="ARBA" id="ARBA00004141"/>
    </source>
</evidence>
<organism evidence="9 10">
    <name type="scientific">Owenia fusiformis</name>
    <name type="common">Polychaete worm</name>
    <dbReference type="NCBI Taxonomy" id="6347"/>
    <lineage>
        <taxon>Eukaryota</taxon>
        <taxon>Metazoa</taxon>
        <taxon>Spiralia</taxon>
        <taxon>Lophotrochozoa</taxon>
        <taxon>Annelida</taxon>
        <taxon>Polychaeta</taxon>
        <taxon>Sedentaria</taxon>
        <taxon>Canalipalpata</taxon>
        <taxon>Sabellida</taxon>
        <taxon>Oweniida</taxon>
        <taxon>Oweniidae</taxon>
        <taxon>Owenia</taxon>
    </lineage>
</organism>
<dbReference type="PRINTS" id="PR00248">
    <property type="entry name" value="GPCRMGR"/>
</dbReference>
<feature type="domain" description="Receptor ligand binding region" evidence="8">
    <location>
        <begin position="71"/>
        <end position="461"/>
    </location>
</feature>
<keyword evidence="4" id="KW-0472">Membrane</keyword>
<feature type="non-terminal residue" evidence="9">
    <location>
        <position position="1"/>
    </location>
</feature>
<dbReference type="InterPro" id="IPR000337">
    <property type="entry name" value="GPCR_3"/>
</dbReference>
<keyword evidence="5" id="KW-0675">Receptor</keyword>
<dbReference type="Proteomes" id="UP000749559">
    <property type="component" value="Unassembled WGS sequence"/>
</dbReference>
<evidence type="ECO:0000313" key="9">
    <source>
        <dbReference type="EMBL" id="CAH1801205.1"/>
    </source>
</evidence>
<dbReference type="AlphaFoldDB" id="A0A8S4Q5M7"/>
<dbReference type="GO" id="GO:0004930">
    <property type="term" value="F:G protein-coupled receptor activity"/>
    <property type="evidence" value="ECO:0007669"/>
    <property type="project" value="InterPro"/>
</dbReference>